<feature type="transmembrane region" description="Helical" evidence="7">
    <location>
        <begin position="24"/>
        <end position="49"/>
    </location>
</feature>
<evidence type="ECO:0000256" key="2">
    <source>
        <dbReference type="ARBA" id="ARBA00022448"/>
    </source>
</evidence>
<comment type="similarity">
    <text evidence="7">Belongs to the binding-protein-dependent transport system permease family.</text>
</comment>
<feature type="transmembrane region" description="Helical" evidence="7">
    <location>
        <begin position="86"/>
        <end position="107"/>
    </location>
</feature>
<feature type="transmembrane region" description="Helical" evidence="7">
    <location>
        <begin position="274"/>
        <end position="299"/>
    </location>
</feature>
<keyword evidence="10" id="KW-1185">Reference proteome</keyword>
<feature type="transmembrane region" description="Helical" evidence="7">
    <location>
        <begin position="114"/>
        <end position="135"/>
    </location>
</feature>
<keyword evidence="4 7" id="KW-0812">Transmembrane</keyword>
<dbReference type="EMBL" id="ASGZ01000064">
    <property type="protein sequence ID" value="ESP87063.1"/>
    <property type="molecule type" value="Genomic_DNA"/>
</dbReference>
<evidence type="ECO:0000256" key="6">
    <source>
        <dbReference type="ARBA" id="ARBA00023136"/>
    </source>
</evidence>
<dbReference type="eggNOG" id="arCOG00157">
    <property type="taxonomic scope" value="Archaea"/>
</dbReference>
<evidence type="ECO:0000256" key="5">
    <source>
        <dbReference type="ARBA" id="ARBA00022989"/>
    </source>
</evidence>
<evidence type="ECO:0000256" key="3">
    <source>
        <dbReference type="ARBA" id="ARBA00022475"/>
    </source>
</evidence>
<protein>
    <submittedName>
        <fullName evidence="9">ABC transporter</fullName>
    </submittedName>
</protein>
<keyword evidence="2 7" id="KW-0813">Transport</keyword>
<feature type="domain" description="ABC transmembrane type-1" evidence="8">
    <location>
        <begin position="81"/>
        <end position="297"/>
    </location>
</feature>
<dbReference type="InterPro" id="IPR035906">
    <property type="entry name" value="MetI-like_sf"/>
</dbReference>
<dbReference type="AlphaFoldDB" id="V4HAI3"/>
<dbReference type="SUPFAM" id="SSF161098">
    <property type="entry name" value="MetI-like"/>
    <property type="match status" value="1"/>
</dbReference>
<dbReference type="Gene3D" id="1.10.3720.10">
    <property type="entry name" value="MetI-like"/>
    <property type="match status" value="1"/>
</dbReference>
<keyword evidence="3" id="KW-1003">Cell membrane</keyword>
<dbReference type="PROSITE" id="PS50928">
    <property type="entry name" value="ABC_TM1"/>
    <property type="match status" value="1"/>
</dbReference>
<feature type="transmembrane region" description="Helical" evidence="7">
    <location>
        <begin position="218"/>
        <end position="237"/>
    </location>
</feature>
<dbReference type="Proteomes" id="UP000017840">
    <property type="component" value="Unassembled WGS sequence"/>
</dbReference>
<reference evidence="9 10" key="1">
    <citation type="journal article" date="2013" name="Genome Announc.">
        <title>Draft Genome Sequence of 'Candidatus Halobonum tyrrellensis' Strain G22, Isolated from the Hypersaline Waters of Lake Tyrrell, Australia.</title>
        <authorList>
            <person name="Ugalde J.A."/>
            <person name="Narasingarao P."/>
            <person name="Kuo S."/>
            <person name="Podell S."/>
            <person name="Allen E.E."/>
        </authorList>
    </citation>
    <scope>NUCLEOTIDE SEQUENCE [LARGE SCALE GENOMIC DNA]</scope>
    <source>
        <strain evidence="9 10">G22</strain>
    </source>
</reference>
<sequence>MSLESTTLPGRLTRARESFNEHRLAYLFVLPTAFYLVFLWWVPFLWGIWMSFHSWPLFGEVEFIGLDNYAYILSWDVFYTSLRATVVYGLQTIPQLVLGVVAALIVWDMDRFEGAASWAFLAPYVFPPLIIGTLWKQILDPNSGAFFAYLMEWGILDQPVYWTSEGNAALAVITLVGTWTFWPLVFLLVVASLRGIPKSHIETAKVYGASRWQRFRKIIFPQIQTAVIIALILRVIWNLGKIEQPLQLTRGGPGWDTSVLGIVLYRLAWNRQEMALSFTVGLFLALLSFTVVIGLIVLFERRSSGVSFQG</sequence>
<dbReference type="GO" id="GO:0055085">
    <property type="term" value="P:transmembrane transport"/>
    <property type="evidence" value="ECO:0007669"/>
    <property type="project" value="InterPro"/>
</dbReference>
<dbReference type="OrthoDB" id="45815at2157"/>
<evidence type="ECO:0000256" key="1">
    <source>
        <dbReference type="ARBA" id="ARBA00004651"/>
    </source>
</evidence>
<dbReference type="PANTHER" id="PTHR43227">
    <property type="entry name" value="BLL4140 PROTEIN"/>
    <property type="match status" value="1"/>
</dbReference>
<proteinExistence type="inferred from homology"/>
<keyword evidence="6 7" id="KW-0472">Membrane</keyword>
<organism evidence="9 10">
    <name type="scientific">Candidatus Halobonum tyrrellensis G22</name>
    <dbReference type="NCBI Taxonomy" id="1324957"/>
    <lineage>
        <taxon>Archaea</taxon>
        <taxon>Methanobacteriati</taxon>
        <taxon>Methanobacteriota</taxon>
        <taxon>Stenosarchaea group</taxon>
        <taxon>Halobacteria</taxon>
        <taxon>Halobacteriales</taxon>
        <taxon>Haloferacaceae</taxon>
        <taxon>Candidatus Halobonum</taxon>
    </lineage>
</organism>
<evidence type="ECO:0000313" key="9">
    <source>
        <dbReference type="EMBL" id="ESP87063.1"/>
    </source>
</evidence>
<dbReference type="RefSeq" id="WP_023395796.1">
    <property type="nucleotide sequence ID" value="NZ_ASGZ01000064.1"/>
</dbReference>
<dbReference type="CDD" id="cd06261">
    <property type="entry name" value="TM_PBP2"/>
    <property type="match status" value="1"/>
</dbReference>
<dbReference type="PANTHER" id="PTHR43227:SF11">
    <property type="entry name" value="BLL4140 PROTEIN"/>
    <property type="match status" value="1"/>
</dbReference>
<gene>
    <name evidence="9" type="ORF">K933_16137</name>
</gene>
<evidence type="ECO:0000313" key="10">
    <source>
        <dbReference type="Proteomes" id="UP000017840"/>
    </source>
</evidence>
<evidence type="ECO:0000256" key="7">
    <source>
        <dbReference type="RuleBase" id="RU363032"/>
    </source>
</evidence>
<keyword evidence="5 7" id="KW-1133">Transmembrane helix</keyword>
<comment type="subcellular location">
    <subcellularLocation>
        <location evidence="1 7">Cell membrane</location>
        <topology evidence="1 7">Multi-pass membrane protein</topology>
    </subcellularLocation>
</comment>
<feature type="transmembrane region" description="Helical" evidence="7">
    <location>
        <begin position="168"/>
        <end position="191"/>
    </location>
</feature>
<dbReference type="GO" id="GO:0005886">
    <property type="term" value="C:plasma membrane"/>
    <property type="evidence" value="ECO:0007669"/>
    <property type="project" value="UniProtKB-SubCell"/>
</dbReference>
<evidence type="ECO:0000259" key="8">
    <source>
        <dbReference type="PROSITE" id="PS50928"/>
    </source>
</evidence>
<evidence type="ECO:0000256" key="4">
    <source>
        <dbReference type="ARBA" id="ARBA00022692"/>
    </source>
</evidence>
<dbReference type="STRING" id="1324957.K933_16137"/>
<dbReference type="InterPro" id="IPR000515">
    <property type="entry name" value="MetI-like"/>
</dbReference>
<dbReference type="Pfam" id="PF00528">
    <property type="entry name" value="BPD_transp_1"/>
    <property type="match status" value="1"/>
</dbReference>
<accession>V4HAI3</accession>
<dbReference type="InterPro" id="IPR050809">
    <property type="entry name" value="UgpAE/MalFG_permease"/>
</dbReference>
<comment type="caution">
    <text evidence="9">The sequence shown here is derived from an EMBL/GenBank/DDBJ whole genome shotgun (WGS) entry which is preliminary data.</text>
</comment>
<name>V4HAI3_9EURY</name>